<dbReference type="Proteomes" id="UP000019402">
    <property type="component" value="Unassembled WGS sequence"/>
</dbReference>
<gene>
    <name evidence="2" type="ORF">JCM21142_495</name>
</gene>
<dbReference type="AlphaFoldDB" id="W7XUZ4"/>
<organism evidence="2 3">
    <name type="scientific">Saccharicrinis fermentans DSM 9555 = JCM 21142</name>
    <dbReference type="NCBI Taxonomy" id="869213"/>
    <lineage>
        <taxon>Bacteria</taxon>
        <taxon>Pseudomonadati</taxon>
        <taxon>Bacteroidota</taxon>
        <taxon>Bacteroidia</taxon>
        <taxon>Marinilabiliales</taxon>
        <taxon>Marinilabiliaceae</taxon>
        <taxon>Saccharicrinis</taxon>
    </lineage>
</organism>
<feature type="coiled-coil region" evidence="1">
    <location>
        <begin position="124"/>
        <end position="151"/>
    </location>
</feature>
<protein>
    <submittedName>
        <fullName evidence="2">Uncharacterized protein</fullName>
    </submittedName>
</protein>
<dbReference type="RefSeq" id="WP_152541650.1">
    <property type="nucleotide sequence ID" value="NZ_BAMD01000003.1"/>
</dbReference>
<keyword evidence="1" id="KW-0175">Coiled coil</keyword>
<proteinExistence type="predicted"/>
<dbReference type="STRING" id="869213.GCA_000517085_03515"/>
<reference evidence="2 3" key="1">
    <citation type="journal article" date="2014" name="Genome Announc.">
        <title>Draft Genome Sequence of Cytophaga fermentans JCM 21142T, a Facultative Anaerobe Isolated from Marine Mud.</title>
        <authorList>
            <person name="Starns D."/>
            <person name="Oshima K."/>
            <person name="Suda W."/>
            <person name="Iino T."/>
            <person name="Yuki M."/>
            <person name="Inoue J."/>
            <person name="Kitamura K."/>
            <person name="Iida T."/>
            <person name="Darby A."/>
            <person name="Hattori M."/>
            <person name="Ohkuma M."/>
        </authorList>
    </citation>
    <scope>NUCLEOTIDE SEQUENCE [LARGE SCALE GENOMIC DNA]</scope>
    <source>
        <strain evidence="2 3">JCM 21142</strain>
    </source>
</reference>
<dbReference type="OrthoDB" id="1118857at2"/>
<sequence>MRIRTILVISIFFTTISVSIAQKSELRLFGAHLNEDPSKEAVQFGAVKNIKTGEVTLSNEEGYFEIYGSVGDTLRFHSLGYRDTTWIIPGIWFAMEEDIQLKVQPNIYSLSEVNVVRYYSYAHFKQAFKDLKLEKTEKEKAKEKVDTWQKSFADAIAWGKSDAKVASGTFGVSLSMGTKDKVVAQRKEVDRLLDIQDKSKRFNYFVSRDNIARLTDYKGTCLDSFMVFLNTSYHLHYQMQEYELLSSILRASANFKDLKGEEDWFVLPTD</sequence>
<name>W7XUZ4_9BACT</name>
<accession>W7XUZ4</accession>
<evidence type="ECO:0000256" key="1">
    <source>
        <dbReference type="SAM" id="Coils"/>
    </source>
</evidence>
<comment type="caution">
    <text evidence="2">The sequence shown here is derived from an EMBL/GenBank/DDBJ whole genome shotgun (WGS) entry which is preliminary data.</text>
</comment>
<keyword evidence="3" id="KW-1185">Reference proteome</keyword>
<evidence type="ECO:0000313" key="2">
    <source>
        <dbReference type="EMBL" id="GAF01875.1"/>
    </source>
</evidence>
<dbReference type="EMBL" id="BAMD01000003">
    <property type="protein sequence ID" value="GAF01875.1"/>
    <property type="molecule type" value="Genomic_DNA"/>
</dbReference>
<evidence type="ECO:0000313" key="3">
    <source>
        <dbReference type="Proteomes" id="UP000019402"/>
    </source>
</evidence>